<protein>
    <submittedName>
        <fullName evidence="2">Uncharacterized protein</fullName>
    </submittedName>
</protein>
<evidence type="ECO:0000313" key="3">
    <source>
        <dbReference type="Proteomes" id="UP000265515"/>
    </source>
</evidence>
<sequence length="150" mass="15615">MGEVAEEKQKMVGNAEGMGRSGSVAEEAEVGDSGGDEDGRWDRGSLKRGGRRGVRAIGIKSRPGCKGRYGMDCRGRRRRRRRGMVGITERIGRSGPAVEGAETGDSQERGGGGGGRWSGSEKLGIGGVWCGARATGGLVPGGRGRVRGSR</sequence>
<feature type="compositionally biased region" description="Basic and acidic residues" evidence="1">
    <location>
        <begin position="1"/>
        <end position="10"/>
    </location>
</feature>
<dbReference type="Gramene" id="GBG69686">
    <property type="protein sequence ID" value="GBG69686"/>
    <property type="gene ID" value="CBR_g4516"/>
</dbReference>
<evidence type="ECO:0000256" key="1">
    <source>
        <dbReference type="SAM" id="MobiDB-lite"/>
    </source>
</evidence>
<name>A0A388KI32_CHABU</name>
<proteinExistence type="predicted"/>
<gene>
    <name evidence="2" type="ORF">CBR_g4516</name>
</gene>
<evidence type="ECO:0000313" key="2">
    <source>
        <dbReference type="EMBL" id="GBG69686.1"/>
    </source>
</evidence>
<organism evidence="2 3">
    <name type="scientific">Chara braunii</name>
    <name type="common">Braun's stonewort</name>
    <dbReference type="NCBI Taxonomy" id="69332"/>
    <lineage>
        <taxon>Eukaryota</taxon>
        <taxon>Viridiplantae</taxon>
        <taxon>Streptophyta</taxon>
        <taxon>Charophyceae</taxon>
        <taxon>Charales</taxon>
        <taxon>Characeae</taxon>
        <taxon>Chara</taxon>
    </lineage>
</organism>
<accession>A0A388KI32</accession>
<dbReference type="EMBL" id="BFEA01000118">
    <property type="protein sequence ID" value="GBG69686.1"/>
    <property type="molecule type" value="Genomic_DNA"/>
</dbReference>
<feature type="region of interest" description="Disordered" evidence="1">
    <location>
        <begin position="1"/>
        <end position="120"/>
    </location>
</feature>
<dbReference type="Proteomes" id="UP000265515">
    <property type="component" value="Unassembled WGS sequence"/>
</dbReference>
<comment type="caution">
    <text evidence="2">The sequence shown here is derived from an EMBL/GenBank/DDBJ whole genome shotgun (WGS) entry which is preliminary data.</text>
</comment>
<reference evidence="2 3" key="1">
    <citation type="journal article" date="2018" name="Cell">
        <title>The Chara Genome: Secondary Complexity and Implications for Plant Terrestrialization.</title>
        <authorList>
            <person name="Nishiyama T."/>
            <person name="Sakayama H."/>
            <person name="Vries J.D."/>
            <person name="Buschmann H."/>
            <person name="Saint-Marcoux D."/>
            <person name="Ullrich K.K."/>
            <person name="Haas F.B."/>
            <person name="Vanderstraeten L."/>
            <person name="Becker D."/>
            <person name="Lang D."/>
            <person name="Vosolsobe S."/>
            <person name="Rombauts S."/>
            <person name="Wilhelmsson P.K.I."/>
            <person name="Janitza P."/>
            <person name="Kern R."/>
            <person name="Heyl A."/>
            <person name="Rumpler F."/>
            <person name="Villalobos L.I.A.C."/>
            <person name="Clay J.M."/>
            <person name="Skokan R."/>
            <person name="Toyoda A."/>
            <person name="Suzuki Y."/>
            <person name="Kagoshima H."/>
            <person name="Schijlen E."/>
            <person name="Tajeshwar N."/>
            <person name="Catarino B."/>
            <person name="Hetherington A.J."/>
            <person name="Saltykova A."/>
            <person name="Bonnot C."/>
            <person name="Breuninger H."/>
            <person name="Symeonidi A."/>
            <person name="Radhakrishnan G.V."/>
            <person name="Van Nieuwerburgh F."/>
            <person name="Deforce D."/>
            <person name="Chang C."/>
            <person name="Karol K.G."/>
            <person name="Hedrich R."/>
            <person name="Ulvskov P."/>
            <person name="Glockner G."/>
            <person name="Delwiche C.F."/>
            <person name="Petrasek J."/>
            <person name="Van de Peer Y."/>
            <person name="Friml J."/>
            <person name="Beilby M."/>
            <person name="Dolan L."/>
            <person name="Kohara Y."/>
            <person name="Sugano S."/>
            <person name="Fujiyama A."/>
            <person name="Delaux P.-M."/>
            <person name="Quint M."/>
            <person name="TheiBen G."/>
            <person name="Hagemann M."/>
            <person name="Harholt J."/>
            <person name="Dunand C."/>
            <person name="Zachgo S."/>
            <person name="Langdale J."/>
            <person name="Maumus F."/>
            <person name="Straeten D.V.D."/>
            <person name="Gould S.B."/>
            <person name="Rensing S.A."/>
        </authorList>
    </citation>
    <scope>NUCLEOTIDE SEQUENCE [LARGE SCALE GENOMIC DNA]</scope>
    <source>
        <strain evidence="2 3">S276</strain>
    </source>
</reference>
<keyword evidence="3" id="KW-1185">Reference proteome</keyword>
<dbReference type="AlphaFoldDB" id="A0A388KI32"/>
<feature type="compositionally biased region" description="Acidic residues" evidence="1">
    <location>
        <begin position="26"/>
        <end position="36"/>
    </location>
</feature>